<protein>
    <submittedName>
        <fullName evidence="1">Uncharacterized protein</fullName>
    </submittedName>
</protein>
<dbReference type="InterPro" id="IPR029045">
    <property type="entry name" value="ClpP/crotonase-like_dom_sf"/>
</dbReference>
<organism evidence="1 2">
    <name type="scientific">Alteromonas oceani</name>
    <dbReference type="NCBI Taxonomy" id="2071609"/>
    <lineage>
        <taxon>Bacteria</taxon>
        <taxon>Pseudomonadati</taxon>
        <taxon>Pseudomonadota</taxon>
        <taxon>Gammaproteobacteria</taxon>
        <taxon>Alteromonadales</taxon>
        <taxon>Alteromonadaceae</taxon>
        <taxon>Alteromonas/Salinimonas group</taxon>
        <taxon>Alteromonas</taxon>
    </lineage>
</organism>
<comment type="caution">
    <text evidence="1">The sequence shown here is derived from an EMBL/GenBank/DDBJ whole genome shotgun (WGS) entry which is preliminary data.</text>
</comment>
<accession>A0ABV7JZ71</accession>
<dbReference type="EMBL" id="JBHRSX010000017">
    <property type="protein sequence ID" value="MFC3202034.1"/>
    <property type="molecule type" value="Genomic_DNA"/>
</dbReference>
<proteinExistence type="predicted"/>
<evidence type="ECO:0000313" key="1">
    <source>
        <dbReference type="EMBL" id="MFC3202034.1"/>
    </source>
</evidence>
<dbReference type="SUPFAM" id="SSF52096">
    <property type="entry name" value="ClpP/crotonase"/>
    <property type="match status" value="1"/>
</dbReference>
<keyword evidence="2" id="KW-1185">Reference proteome</keyword>
<name>A0ABV7JZ71_9ALTE</name>
<evidence type="ECO:0000313" key="2">
    <source>
        <dbReference type="Proteomes" id="UP001595477"/>
    </source>
</evidence>
<dbReference type="RefSeq" id="WP_123327294.1">
    <property type="nucleotide sequence ID" value="NZ_JBHRSX010000017.1"/>
</dbReference>
<dbReference type="Proteomes" id="UP001595477">
    <property type="component" value="Unassembled WGS sequence"/>
</dbReference>
<dbReference type="PROSITE" id="PS51257">
    <property type="entry name" value="PROKAR_LIPOPROTEIN"/>
    <property type="match status" value="1"/>
</dbReference>
<sequence>MRLFWYSLIYSLLVGCASPDNTTIHEQENEYIGIQNGQLVFNSGITKQSKVELFKAFQSASVIPNRLLVSSKGGDIEQALEIGRWIHHHKLDVEVTKFCFSSCANYIFPAGVNKFLRKDSILLWHGSAWQQSWRIPDTAINMSEQDIRKLFTNLRTEESLFFDEIGVDNLLTVYGQHIDSLIDHFWRMIGRGSIGFDYSLNDLERLGLTNIRLIDGDWNWRDSNTDKSHLIKRVKLDDNYQFERLRFDKNDAESIPLILKN</sequence>
<gene>
    <name evidence="1" type="ORF">ACFOEW_09405</name>
</gene>
<reference evidence="2" key="1">
    <citation type="journal article" date="2019" name="Int. J. Syst. Evol. Microbiol.">
        <title>The Global Catalogue of Microorganisms (GCM) 10K type strain sequencing project: providing services to taxonomists for standard genome sequencing and annotation.</title>
        <authorList>
            <consortium name="The Broad Institute Genomics Platform"/>
            <consortium name="The Broad Institute Genome Sequencing Center for Infectious Disease"/>
            <person name="Wu L."/>
            <person name="Ma J."/>
        </authorList>
    </citation>
    <scope>NUCLEOTIDE SEQUENCE [LARGE SCALE GENOMIC DNA]</scope>
    <source>
        <strain evidence="2">KCTC 52449</strain>
    </source>
</reference>